<dbReference type="AlphaFoldDB" id="A0AAE0TMX1"/>
<organism evidence="2 3">
    <name type="scientific">Potamilus streckersoni</name>
    <dbReference type="NCBI Taxonomy" id="2493646"/>
    <lineage>
        <taxon>Eukaryota</taxon>
        <taxon>Metazoa</taxon>
        <taxon>Spiralia</taxon>
        <taxon>Lophotrochozoa</taxon>
        <taxon>Mollusca</taxon>
        <taxon>Bivalvia</taxon>
        <taxon>Autobranchia</taxon>
        <taxon>Heteroconchia</taxon>
        <taxon>Palaeoheterodonta</taxon>
        <taxon>Unionida</taxon>
        <taxon>Unionoidea</taxon>
        <taxon>Unionidae</taxon>
        <taxon>Ambleminae</taxon>
        <taxon>Lampsilini</taxon>
        <taxon>Potamilus</taxon>
    </lineage>
</organism>
<dbReference type="PANTHER" id="PTHR35378">
    <property type="entry name" value="UNNAMED PRODUCT"/>
    <property type="match status" value="1"/>
</dbReference>
<dbReference type="Proteomes" id="UP001195483">
    <property type="component" value="Unassembled WGS sequence"/>
</dbReference>
<reference evidence="2" key="1">
    <citation type="journal article" date="2021" name="Genome Biol. Evol.">
        <title>A High-Quality Reference Genome for a Parasitic Bivalve with Doubly Uniparental Inheritance (Bivalvia: Unionida).</title>
        <authorList>
            <person name="Smith C.H."/>
        </authorList>
    </citation>
    <scope>NUCLEOTIDE SEQUENCE</scope>
    <source>
        <strain evidence="2">CHS0354</strain>
    </source>
</reference>
<protein>
    <submittedName>
        <fullName evidence="2">Uncharacterized protein</fullName>
    </submittedName>
</protein>
<sequence>MDVLYLRPSEIRYSQDSINNVFDGKSTHRNKLIGETLDDLCEGICCLENIPSISVMKKNGKWFSADNRRLWVFKHLERHGKCREIPVYETYFIPDRKFTTINEGESIRVRRDPGGIWYRKTDPNFQANIPTRGTFSKNETMVDNFYPTYSSKIKPAEQYSTATDRSIAKAESVIPKSPESTTLRKYLTEQHNRREYSVPSYSMGRLRIQTPVADDISLSELDICEQNDIKQTPNASVRFQTSRNLFDTKIQQGNLVPTRSTKSVPEYKHSTTNGVQIANAELKIDRMKTTVKSSYSPLTERTKSERHTRLENRYPIYSMQNPARIQTAESMYIGIREVKSKKREHEVNTSSVPVVTRPIDEPEIQAMTTTSKPSKSAPMENNSSERHRRDSKTAFSHIQTKMDEKPKRMLRRIYTLQWLMQTFPNQG</sequence>
<accession>A0AAE0TMX1</accession>
<feature type="compositionally biased region" description="Polar residues" evidence="1">
    <location>
        <begin position="366"/>
        <end position="382"/>
    </location>
</feature>
<proteinExistence type="predicted"/>
<reference evidence="2" key="2">
    <citation type="journal article" date="2021" name="Genome Biol. Evol.">
        <title>Developing a high-quality reference genome for a parasitic bivalve with doubly uniparental inheritance (Bivalvia: Unionida).</title>
        <authorList>
            <person name="Smith C.H."/>
        </authorList>
    </citation>
    <scope>NUCLEOTIDE SEQUENCE</scope>
    <source>
        <strain evidence="2">CHS0354</strain>
        <tissue evidence="2">Mantle</tissue>
    </source>
</reference>
<name>A0AAE0TMX1_9BIVA</name>
<reference evidence="2" key="3">
    <citation type="submission" date="2023-05" db="EMBL/GenBank/DDBJ databases">
        <authorList>
            <person name="Smith C.H."/>
        </authorList>
    </citation>
    <scope>NUCLEOTIDE SEQUENCE</scope>
    <source>
        <strain evidence="2">CHS0354</strain>
        <tissue evidence="2">Mantle</tissue>
    </source>
</reference>
<evidence type="ECO:0000313" key="3">
    <source>
        <dbReference type="Proteomes" id="UP001195483"/>
    </source>
</evidence>
<keyword evidence="3" id="KW-1185">Reference proteome</keyword>
<evidence type="ECO:0000313" key="2">
    <source>
        <dbReference type="EMBL" id="KAK3612469.1"/>
    </source>
</evidence>
<comment type="caution">
    <text evidence="2">The sequence shown here is derived from an EMBL/GenBank/DDBJ whole genome shotgun (WGS) entry which is preliminary data.</text>
</comment>
<feature type="compositionally biased region" description="Basic and acidic residues" evidence="1">
    <location>
        <begin position="383"/>
        <end position="392"/>
    </location>
</feature>
<feature type="region of interest" description="Disordered" evidence="1">
    <location>
        <begin position="361"/>
        <end position="406"/>
    </location>
</feature>
<gene>
    <name evidence="2" type="ORF">CHS0354_032085</name>
</gene>
<dbReference type="EMBL" id="JAEAOA010001901">
    <property type="protein sequence ID" value="KAK3612469.1"/>
    <property type="molecule type" value="Genomic_DNA"/>
</dbReference>
<dbReference type="PANTHER" id="PTHR35378:SF1">
    <property type="entry name" value="C2H2-TYPE DOMAIN-CONTAINING PROTEIN"/>
    <property type="match status" value="1"/>
</dbReference>
<evidence type="ECO:0000256" key="1">
    <source>
        <dbReference type="SAM" id="MobiDB-lite"/>
    </source>
</evidence>